<feature type="region of interest" description="Disordered" evidence="1">
    <location>
        <begin position="1"/>
        <end position="83"/>
    </location>
</feature>
<evidence type="ECO:0000313" key="2">
    <source>
        <dbReference type="EMBL" id="MBC3472890.1"/>
    </source>
</evidence>
<feature type="compositionally biased region" description="Basic and acidic residues" evidence="1">
    <location>
        <begin position="1"/>
        <end position="11"/>
    </location>
</feature>
<accession>A0A923K7Y6</accession>
<name>A0A923K7Y6_9PSED</name>
<sequence length="83" mass="9225">MTTDTPKKQDVGEAWSQQRPEDWNPPGNPGSDQDAQQQRENGTARTQENVEVPLPGDDEAPVEEEMQDVDANNSVSSEHPQPR</sequence>
<organism evidence="2">
    <name type="scientific">Pseudomonas vlassakiae</name>
    <dbReference type="NCBI Taxonomy" id="485888"/>
    <lineage>
        <taxon>Bacteria</taxon>
        <taxon>Pseudomonadati</taxon>
        <taxon>Pseudomonadota</taxon>
        <taxon>Gammaproteobacteria</taxon>
        <taxon>Pseudomonadales</taxon>
        <taxon>Pseudomonadaceae</taxon>
        <taxon>Pseudomonas</taxon>
    </lineage>
</organism>
<reference evidence="2" key="2">
    <citation type="submission" date="2020-07" db="EMBL/GenBank/DDBJ databases">
        <authorList>
            <person name="Lood C."/>
            <person name="Girard L."/>
        </authorList>
    </citation>
    <scope>NUCLEOTIDE SEQUENCE</scope>
    <source>
        <strain evidence="2">RW4S2</strain>
    </source>
</reference>
<comment type="caution">
    <text evidence="2">The sequence shown here is derived from an EMBL/GenBank/DDBJ whole genome shotgun (WGS) entry which is preliminary data.</text>
</comment>
<dbReference type="RefSeq" id="WP_186603875.1">
    <property type="nucleotide sequence ID" value="NZ_JABWRP020000009.1"/>
</dbReference>
<feature type="compositionally biased region" description="Polar residues" evidence="1">
    <location>
        <begin position="30"/>
        <end position="49"/>
    </location>
</feature>
<keyword evidence="4" id="KW-1185">Reference proteome</keyword>
<evidence type="ECO:0000256" key="1">
    <source>
        <dbReference type="SAM" id="MobiDB-lite"/>
    </source>
</evidence>
<dbReference type="EMBL" id="JABWRP020000009">
    <property type="protein sequence ID" value="MBV4542200.1"/>
    <property type="molecule type" value="Genomic_DNA"/>
</dbReference>
<feature type="compositionally biased region" description="Polar residues" evidence="1">
    <location>
        <begin position="70"/>
        <end position="83"/>
    </location>
</feature>
<feature type="compositionally biased region" description="Acidic residues" evidence="1">
    <location>
        <begin position="56"/>
        <end position="68"/>
    </location>
</feature>
<dbReference type="AlphaFoldDB" id="A0A923K7Y6"/>
<reference evidence="2 4" key="1">
    <citation type="journal article" date="2020" name="Microorganisms">
        <title>Reliable Identification of Environmental Pseudomonas Isolates Using the rpoD Gene.</title>
        <authorList>
            <consortium name="The Broad Institute Genome Sequencing Platform"/>
            <person name="Girard L."/>
            <person name="Lood C."/>
            <person name="Rokni-Zadeh H."/>
            <person name="van Noort V."/>
            <person name="Lavigne R."/>
            <person name="De Mot R."/>
        </authorList>
    </citation>
    <scope>NUCLEOTIDE SEQUENCE</scope>
    <source>
        <strain evidence="2 4">RW4S2</strain>
    </source>
</reference>
<reference evidence="3" key="3">
    <citation type="submission" date="2021-06" db="EMBL/GenBank/DDBJ databases">
        <title>Updating the genus Pseudomonas: Description of 43 new species and partition of the Pseudomonas putida group.</title>
        <authorList>
            <person name="Girard L."/>
            <person name="Lood C."/>
            <person name="Vandamme P."/>
            <person name="Rokni-Zadeh H."/>
            <person name="Van Noort V."/>
            <person name="Hofte M."/>
            <person name="Lavigne R."/>
            <person name="De Mot R."/>
        </authorList>
    </citation>
    <scope>NUCLEOTIDE SEQUENCE</scope>
    <source>
        <strain evidence="3">RW4S2</strain>
    </source>
</reference>
<evidence type="ECO:0000313" key="3">
    <source>
        <dbReference type="EMBL" id="MBV4542200.1"/>
    </source>
</evidence>
<evidence type="ECO:0000313" key="4">
    <source>
        <dbReference type="Proteomes" id="UP000628137"/>
    </source>
</evidence>
<dbReference type="Proteomes" id="UP000628137">
    <property type="component" value="Unassembled WGS sequence"/>
</dbReference>
<protein>
    <submittedName>
        <fullName evidence="2">Uncharacterized protein</fullName>
    </submittedName>
</protein>
<dbReference type="EMBL" id="JABWRP010000020">
    <property type="protein sequence ID" value="MBC3472890.1"/>
    <property type="molecule type" value="Genomic_DNA"/>
</dbReference>
<gene>
    <name evidence="3" type="ORF">HU738_014225</name>
    <name evidence="2" type="ORF">HU738_20220</name>
</gene>
<proteinExistence type="predicted"/>